<dbReference type="Pfam" id="PF22179">
    <property type="entry name" value="RickCE_cat"/>
    <property type="match status" value="1"/>
</dbReference>
<keyword evidence="1" id="KW-0645">Protease</keyword>
<evidence type="ECO:0000256" key="3">
    <source>
        <dbReference type="SAM" id="SignalP"/>
    </source>
</evidence>
<protein>
    <submittedName>
        <fullName evidence="6">Autotransporter outer membrane beta-barrel domain-containing protein</fullName>
    </submittedName>
</protein>
<feature type="signal peptide" evidence="3">
    <location>
        <begin position="1"/>
        <end position="25"/>
    </location>
</feature>
<dbReference type="InterPro" id="IPR038765">
    <property type="entry name" value="Papain-like_cys_pep_sf"/>
</dbReference>
<dbReference type="Pfam" id="PF03797">
    <property type="entry name" value="Autotransporter"/>
    <property type="match status" value="1"/>
</dbReference>
<evidence type="ECO:0000313" key="7">
    <source>
        <dbReference type="Proteomes" id="UP001291687"/>
    </source>
</evidence>
<accession>A0ABU5ND58</accession>
<dbReference type="InterPro" id="IPR054759">
    <property type="entry name" value="RickCE_cat"/>
</dbReference>
<keyword evidence="7" id="KW-1185">Reference proteome</keyword>
<dbReference type="SMART" id="SM00869">
    <property type="entry name" value="Autotransporter"/>
    <property type="match status" value="1"/>
</dbReference>
<dbReference type="InterPro" id="IPR005546">
    <property type="entry name" value="Autotransporte_beta"/>
</dbReference>
<organism evidence="6 7">
    <name type="scientific">Candidatus Megaera venefica</name>
    <dbReference type="NCBI Taxonomy" id="2055910"/>
    <lineage>
        <taxon>Bacteria</taxon>
        <taxon>Pseudomonadati</taxon>
        <taxon>Pseudomonadota</taxon>
        <taxon>Alphaproteobacteria</taxon>
        <taxon>Rickettsiales</taxon>
        <taxon>Rickettsiaceae</taxon>
        <taxon>Candidatus Megaera</taxon>
    </lineage>
</organism>
<dbReference type="Gene3D" id="3.40.395.10">
    <property type="entry name" value="Adenoviral Proteinase, Chain A"/>
    <property type="match status" value="1"/>
</dbReference>
<sequence>MKNHLKNLFATVVIPTIFITGFSNAASATKINPEIANIGYWYEDSDVRGVIANRLAGRVYIAPAVPNSPALINDVAAAALIEARTGKPALIPVNLNNNHWTAIAIRTKASGDIMVFYNDSFGSSFGSTTSESGRYIEAIKRLAPNAEIIDLQVHQQNDGSSCGAFTAENLIALSVLDQANLTPEAAREALAGITDAKAIRILQLNSLGSLYEKIIISDDIENSQLTKSNIETVTESAFNETAKLSSLLTNRLSYLHLTDNQGTGISAGDEPLNYGVWLAGNIGTGLFKGKDSGKIKQHLSGATIGFDGKIDEDTTLGIMLSSNLGSLKPKATTNNSRTNYSNFSTNTRSIIGSVYGSMQADERLVLTGNIEFGKLYGKTKYKSFLNQDNDFKLKGELFGANIGANYYLPLASMVLVPSLTASYYGVKFAAIKQGNLTTGKTGIQKFSITPGLSLATIFEYDDFQLIPQVSASYSNAPLIKSKKLNLKNASGRILSSNKISVAKHSYNFGASLSLVSERIETSIGYERTGQSKYLGHTGYLKLRINI</sequence>
<dbReference type="PROSITE" id="PS51208">
    <property type="entry name" value="AUTOTRANSPORTER"/>
    <property type="match status" value="1"/>
</dbReference>
<proteinExistence type="predicted"/>
<evidence type="ECO:0000256" key="1">
    <source>
        <dbReference type="ARBA" id="ARBA00022670"/>
    </source>
</evidence>
<dbReference type="InterPro" id="IPR036709">
    <property type="entry name" value="Autotransporte_beta_dom_sf"/>
</dbReference>
<feature type="domain" description="Autotransporter" evidence="5">
    <location>
        <begin position="269"/>
        <end position="546"/>
    </location>
</feature>
<name>A0ABU5ND58_9RICK</name>
<dbReference type="SUPFAM" id="SSF103515">
    <property type="entry name" value="Autotransporter"/>
    <property type="match status" value="1"/>
</dbReference>
<dbReference type="RefSeq" id="WP_322776994.1">
    <property type="nucleotide sequence ID" value="NZ_JARJFB010000080.1"/>
</dbReference>
<dbReference type="EMBL" id="JARJFB010000080">
    <property type="protein sequence ID" value="MEA0971092.1"/>
    <property type="molecule type" value="Genomic_DNA"/>
</dbReference>
<evidence type="ECO:0000259" key="4">
    <source>
        <dbReference type="PROSITE" id="PS50600"/>
    </source>
</evidence>
<keyword evidence="2" id="KW-0378">Hydrolase</keyword>
<evidence type="ECO:0000256" key="2">
    <source>
        <dbReference type="ARBA" id="ARBA00022801"/>
    </source>
</evidence>
<evidence type="ECO:0000313" key="6">
    <source>
        <dbReference type="EMBL" id="MEA0971092.1"/>
    </source>
</evidence>
<dbReference type="SUPFAM" id="SSF54001">
    <property type="entry name" value="Cysteine proteinases"/>
    <property type="match status" value="1"/>
</dbReference>
<keyword evidence="3" id="KW-0732">Signal</keyword>
<dbReference type="Proteomes" id="UP001291687">
    <property type="component" value="Unassembled WGS sequence"/>
</dbReference>
<dbReference type="InterPro" id="IPR003653">
    <property type="entry name" value="Peptidase_C48_C"/>
</dbReference>
<reference evidence="6 7" key="1">
    <citation type="submission" date="2023-03" db="EMBL/GenBank/DDBJ databases">
        <title>Host association and intracellularity evolved multiple times independently in the Rickettsiales.</title>
        <authorList>
            <person name="Castelli M."/>
            <person name="Nardi T."/>
            <person name="Gammuto L."/>
            <person name="Bellinzona G."/>
            <person name="Sabaneyeva E."/>
            <person name="Potekhin A."/>
            <person name="Serra V."/>
            <person name="Petroni G."/>
            <person name="Sassera D."/>
        </authorList>
    </citation>
    <scope>NUCLEOTIDE SEQUENCE [LARGE SCALE GENOMIC DNA]</scope>
    <source>
        <strain evidence="6 7">Sr 2-6</strain>
    </source>
</reference>
<feature type="domain" description="Ubiquitin-like protease family profile" evidence="4">
    <location>
        <begin position="1"/>
        <end position="173"/>
    </location>
</feature>
<dbReference type="Gene3D" id="2.40.128.130">
    <property type="entry name" value="Autotransporter beta-domain"/>
    <property type="match status" value="1"/>
</dbReference>
<feature type="chain" id="PRO_5046747447" evidence="3">
    <location>
        <begin position="26"/>
        <end position="546"/>
    </location>
</feature>
<dbReference type="PROSITE" id="PS50600">
    <property type="entry name" value="ULP_PROTEASE"/>
    <property type="match status" value="1"/>
</dbReference>
<evidence type="ECO:0000259" key="5">
    <source>
        <dbReference type="PROSITE" id="PS51208"/>
    </source>
</evidence>
<gene>
    <name evidence="6" type="ORF">Megvenef_01064</name>
</gene>
<comment type="caution">
    <text evidence="6">The sequence shown here is derived from an EMBL/GenBank/DDBJ whole genome shotgun (WGS) entry which is preliminary data.</text>
</comment>